<evidence type="ECO:0008006" key="4">
    <source>
        <dbReference type="Google" id="ProtNLM"/>
    </source>
</evidence>
<sequence length="326" mass="35397">MAFNGSRGINATNNNGDQQRLDSVLAPYRKNRKLLRVKNLPFAETRDRVEAFLKSKLTNSESASFNWPPSGRTPGHDGVVFISFRERNDCVRADRDLKGVIYPGQRGPRELIVQLDRGRTLAIPAAARDRIRSPDTANSTTERPEQQVLVPASSPGITAEVPSLSRTAQQQMPLSVPSPGPTAGVPSVSRTTQRYDFDTARRAFDYIESGLAAPTDAERMRLSQEFFTNEMKIRSERYGNDGGLASEISGAVVSAAPPLSSPAPARTADEISSSAAPTVLMLNPRPANPTGISSRTEFQTWKAFVGAPGDSDDDDENNGGARLGYY</sequence>
<gene>
    <name evidence="2" type="ORF">JMJ77_001726</name>
</gene>
<feature type="compositionally biased region" description="Polar residues" evidence="1">
    <location>
        <begin position="7"/>
        <end position="18"/>
    </location>
</feature>
<dbReference type="SUPFAM" id="SSF54928">
    <property type="entry name" value="RNA-binding domain, RBD"/>
    <property type="match status" value="1"/>
</dbReference>
<name>A0A9P7R909_9PEZI</name>
<organism evidence="2 3">
    <name type="scientific">Colletotrichum scovillei</name>
    <dbReference type="NCBI Taxonomy" id="1209932"/>
    <lineage>
        <taxon>Eukaryota</taxon>
        <taxon>Fungi</taxon>
        <taxon>Dikarya</taxon>
        <taxon>Ascomycota</taxon>
        <taxon>Pezizomycotina</taxon>
        <taxon>Sordariomycetes</taxon>
        <taxon>Hypocreomycetidae</taxon>
        <taxon>Glomerellales</taxon>
        <taxon>Glomerellaceae</taxon>
        <taxon>Colletotrichum</taxon>
        <taxon>Colletotrichum acutatum species complex</taxon>
    </lineage>
</organism>
<dbReference type="GO" id="GO:0003676">
    <property type="term" value="F:nucleic acid binding"/>
    <property type="evidence" value="ECO:0007669"/>
    <property type="project" value="InterPro"/>
</dbReference>
<feature type="region of interest" description="Disordered" evidence="1">
    <location>
        <begin position="276"/>
        <end position="295"/>
    </location>
</feature>
<dbReference type="CDD" id="cd00590">
    <property type="entry name" value="RRM_SF"/>
    <property type="match status" value="1"/>
</dbReference>
<comment type="caution">
    <text evidence="2">The sequence shown here is derived from an EMBL/GenBank/DDBJ whole genome shotgun (WGS) entry which is preliminary data.</text>
</comment>
<dbReference type="AlphaFoldDB" id="A0A9P7R909"/>
<feature type="region of interest" description="Disordered" evidence="1">
    <location>
        <begin position="130"/>
        <end position="191"/>
    </location>
</feature>
<proteinExistence type="predicted"/>
<evidence type="ECO:0000256" key="1">
    <source>
        <dbReference type="SAM" id="MobiDB-lite"/>
    </source>
</evidence>
<protein>
    <recommendedName>
        <fullName evidence="4">RRM domain-containing protein</fullName>
    </recommendedName>
</protein>
<evidence type="ECO:0000313" key="3">
    <source>
        <dbReference type="Proteomes" id="UP000699042"/>
    </source>
</evidence>
<keyword evidence="3" id="KW-1185">Reference proteome</keyword>
<feature type="region of interest" description="Disordered" evidence="1">
    <location>
        <begin position="304"/>
        <end position="326"/>
    </location>
</feature>
<reference evidence="2" key="1">
    <citation type="submission" date="2021-05" db="EMBL/GenBank/DDBJ databases">
        <title>Comparative genomics of three Colletotrichum scovillei strains and genetic complementation revealed genes involved fungal growth and virulence on chili pepper.</title>
        <authorList>
            <person name="Hsieh D.-K."/>
            <person name="Chuang S.-C."/>
            <person name="Chen C.-Y."/>
            <person name="Chao Y.-T."/>
            <person name="Lu M.-Y.J."/>
            <person name="Lee M.-H."/>
            <person name="Shih M.-C."/>
        </authorList>
    </citation>
    <scope>NUCLEOTIDE SEQUENCE</scope>
    <source>
        <strain evidence="2">Coll-153</strain>
    </source>
</reference>
<dbReference type="InterPro" id="IPR035979">
    <property type="entry name" value="RBD_domain_sf"/>
</dbReference>
<dbReference type="Proteomes" id="UP000699042">
    <property type="component" value="Unassembled WGS sequence"/>
</dbReference>
<feature type="region of interest" description="Disordered" evidence="1">
    <location>
        <begin position="1"/>
        <end position="21"/>
    </location>
</feature>
<dbReference type="OrthoDB" id="5239162at2759"/>
<dbReference type="EMBL" id="JAESDN010000004">
    <property type="protein sequence ID" value="KAG7051099.1"/>
    <property type="molecule type" value="Genomic_DNA"/>
</dbReference>
<evidence type="ECO:0000313" key="2">
    <source>
        <dbReference type="EMBL" id="KAG7051099.1"/>
    </source>
</evidence>
<feature type="compositionally biased region" description="Polar residues" evidence="1">
    <location>
        <begin position="164"/>
        <end position="173"/>
    </location>
</feature>
<accession>A0A9P7R909</accession>